<evidence type="ECO:0000313" key="13">
    <source>
        <dbReference type="EMBL" id="SEL34394.1"/>
    </source>
</evidence>
<dbReference type="GO" id="GO:0018104">
    <property type="term" value="P:peptidoglycan-protein cross-linking"/>
    <property type="evidence" value="ECO:0007669"/>
    <property type="project" value="TreeGrafter"/>
</dbReference>
<dbReference type="SUPFAM" id="SSF141523">
    <property type="entry name" value="L,D-transpeptidase catalytic domain-like"/>
    <property type="match status" value="1"/>
</dbReference>
<dbReference type="UniPathway" id="UPA00219"/>
<proteinExistence type="inferred from homology"/>
<dbReference type="Gene3D" id="2.40.440.10">
    <property type="entry name" value="L,D-transpeptidase catalytic domain-like"/>
    <property type="match status" value="1"/>
</dbReference>
<dbReference type="OrthoDB" id="9787225at2"/>
<evidence type="ECO:0000256" key="1">
    <source>
        <dbReference type="ARBA" id="ARBA00004752"/>
    </source>
</evidence>
<dbReference type="InterPro" id="IPR005490">
    <property type="entry name" value="LD_TPept_cat_dom"/>
</dbReference>
<evidence type="ECO:0000256" key="9">
    <source>
        <dbReference type="PROSITE-ProRule" id="PRU01373"/>
    </source>
</evidence>
<evidence type="ECO:0000256" key="10">
    <source>
        <dbReference type="SAM" id="MobiDB-lite"/>
    </source>
</evidence>
<keyword evidence="6 9" id="KW-0133">Cell shape</keyword>
<dbReference type="CDD" id="cd16913">
    <property type="entry name" value="YkuD_like"/>
    <property type="match status" value="1"/>
</dbReference>
<keyword evidence="8 9" id="KW-0961">Cell wall biogenesis/degradation</keyword>
<accession>A0A1H7PG20</accession>
<dbReference type="InterPro" id="IPR050979">
    <property type="entry name" value="LD-transpeptidase"/>
</dbReference>
<comment type="pathway">
    <text evidence="1 9">Cell wall biogenesis; peptidoglycan biosynthesis.</text>
</comment>
<evidence type="ECO:0000313" key="14">
    <source>
        <dbReference type="Proteomes" id="UP000199256"/>
    </source>
</evidence>
<dbReference type="GO" id="GO:0071972">
    <property type="term" value="F:peptidoglycan L,D-transpeptidase activity"/>
    <property type="evidence" value="ECO:0007669"/>
    <property type="project" value="TreeGrafter"/>
</dbReference>
<dbReference type="STRING" id="1396821.SAMN05444515_1146"/>
<keyword evidence="11" id="KW-0732">Signal</keyword>
<dbReference type="AlphaFoldDB" id="A0A1H7PG20"/>
<evidence type="ECO:0000256" key="3">
    <source>
        <dbReference type="ARBA" id="ARBA00022676"/>
    </source>
</evidence>
<sequence length="325" mass="36330">MTNRSLCLALALCLFAGPLSAFERAWPVEEDVDVVGELSHVEATYEDTLIDVARRHQVGFEAIRRANPELNTWIPGENARILLPHQFVLPDARRQDIVINLPEMRLYYFPRGESRVVTYPVSIGRMDWGTPVGTLDVIEKRENPTWTPPDSIRKAYAERGEELPRVVAPGPDNPMGEYAIRLSRPSYLIHGTNWSTGIGIRSTHGCIRMDNDDIGELYPRVSLGASVNIVNQPIKVGWRDGMLYLEVHPPLEELEDQAQGMDQAVTKVMEAVGERDARVDWQRVRRAIDELTGVPQVIGWDIDQARTTSTSATSTASAEPPTADP</sequence>
<dbReference type="PROSITE" id="PS52029">
    <property type="entry name" value="LD_TPASE"/>
    <property type="match status" value="1"/>
</dbReference>
<dbReference type="RefSeq" id="WP_090254603.1">
    <property type="nucleotide sequence ID" value="NZ_FOAA01000014.1"/>
</dbReference>
<feature type="compositionally biased region" description="Low complexity" evidence="10">
    <location>
        <begin position="307"/>
        <end position="325"/>
    </location>
</feature>
<dbReference type="Proteomes" id="UP000199256">
    <property type="component" value="Unassembled WGS sequence"/>
</dbReference>
<gene>
    <name evidence="13" type="ORF">SAMN05444515_1146</name>
</gene>
<dbReference type="GO" id="GO:0005576">
    <property type="term" value="C:extracellular region"/>
    <property type="evidence" value="ECO:0007669"/>
    <property type="project" value="TreeGrafter"/>
</dbReference>
<keyword evidence="14" id="KW-1185">Reference proteome</keyword>
<protein>
    <submittedName>
        <fullName evidence="13">L,D-transpeptidase ErfK/SrfK</fullName>
    </submittedName>
</protein>
<evidence type="ECO:0000256" key="8">
    <source>
        <dbReference type="ARBA" id="ARBA00023316"/>
    </source>
</evidence>
<dbReference type="GO" id="GO:0008360">
    <property type="term" value="P:regulation of cell shape"/>
    <property type="evidence" value="ECO:0007669"/>
    <property type="project" value="UniProtKB-UniRule"/>
</dbReference>
<feature type="domain" description="L,D-TPase catalytic" evidence="12">
    <location>
        <begin position="95"/>
        <end position="230"/>
    </location>
</feature>
<evidence type="ECO:0000256" key="11">
    <source>
        <dbReference type="SAM" id="SignalP"/>
    </source>
</evidence>
<keyword evidence="7 9" id="KW-0573">Peptidoglycan synthesis</keyword>
<evidence type="ECO:0000256" key="2">
    <source>
        <dbReference type="ARBA" id="ARBA00005992"/>
    </source>
</evidence>
<keyword evidence="5" id="KW-0378">Hydrolase</keyword>
<name>A0A1H7PG20_9GAMM</name>
<dbReference type="CDD" id="cd00118">
    <property type="entry name" value="LysM"/>
    <property type="match status" value="1"/>
</dbReference>
<dbReference type="InterPro" id="IPR018392">
    <property type="entry name" value="LysM"/>
</dbReference>
<feature type="region of interest" description="Disordered" evidence="10">
    <location>
        <begin position="306"/>
        <end position="325"/>
    </location>
</feature>
<dbReference type="PANTHER" id="PTHR30582">
    <property type="entry name" value="L,D-TRANSPEPTIDASE"/>
    <property type="match status" value="1"/>
</dbReference>
<evidence type="ECO:0000256" key="5">
    <source>
        <dbReference type="ARBA" id="ARBA00022801"/>
    </source>
</evidence>
<evidence type="ECO:0000256" key="7">
    <source>
        <dbReference type="ARBA" id="ARBA00022984"/>
    </source>
</evidence>
<evidence type="ECO:0000256" key="4">
    <source>
        <dbReference type="ARBA" id="ARBA00022679"/>
    </source>
</evidence>
<dbReference type="PANTHER" id="PTHR30582:SF24">
    <property type="entry name" value="L,D-TRANSPEPTIDASE ERFK_SRFK-RELATED"/>
    <property type="match status" value="1"/>
</dbReference>
<keyword evidence="4" id="KW-0808">Transferase</keyword>
<reference evidence="14" key="1">
    <citation type="submission" date="2016-10" db="EMBL/GenBank/DDBJ databases">
        <authorList>
            <person name="Varghese N."/>
            <person name="Submissions S."/>
        </authorList>
    </citation>
    <scope>NUCLEOTIDE SEQUENCE [LARGE SCALE GENOMIC DNA]</scope>
    <source>
        <strain evidence="14">DSM 241</strain>
    </source>
</reference>
<dbReference type="GO" id="GO:0071555">
    <property type="term" value="P:cell wall organization"/>
    <property type="evidence" value="ECO:0007669"/>
    <property type="project" value="UniProtKB-UniRule"/>
</dbReference>
<feature type="signal peptide" evidence="11">
    <location>
        <begin position="1"/>
        <end position="21"/>
    </location>
</feature>
<keyword evidence="3" id="KW-0328">Glycosyltransferase</keyword>
<dbReference type="EMBL" id="FOAA01000014">
    <property type="protein sequence ID" value="SEL34394.1"/>
    <property type="molecule type" value="Genomic_DNA"/>
</dbReference>
<feature type="active site" description="Nucleophile" evidence="9">
    <location>
        <position position="206"/>
    </location>
</feature>
<comment type="similarity">
    <text evidence="2">Belongs to the YkuD family.</text>
</comment>
<dbReference type="InterPro" id="IPR038063">
    <property type="entry name" value="Transpep_catalytic_dom"/>
</dbReference>
<evidence type="ECO:0000259" key="12">
    <source>
        <dbReference type="PROSITE" id="PS52029"/>
    </source>
</evidence>
<dbReference type="Pfam" id="PF03734">
    <property type="entry name" value="YkuD"/>
    <property type="match status" value="1"/>
</dbReference>
<dbReference type="GO" id="GO:0016757">
    <property type="term" value="F:glycosyltransferase activity"/>
    <property type="evidence" value="ECO:0007669"/>
    <property type="project" value="UniProtKB-KW"/>
</dbReference>
<feature type="active site" description="Proton donor/acceptor" evidence="9">
    <location>
        <position position="190"/>
    </location>
</feature>
<organism evidence="13 14">
    <name type="scientific">Ectothiorhodospira marina</name>
    <dbReference type="NCBI Taxonomy" id="1396821"/>
    <lineage>
        <taxon>Bacteria</taxon>
        <taxon>Pseudomonadati</taxon>
        <taxon>Pseudomonadota</taxon>
        <taxon>Gammaproteobacteria</taxon>
        <taxon>Chromatiales</taxon>
        <taxon>Ectothiorhodospiraceae</taxon>
        <taxon>Ectothiorhodospira</taxon>
    </lineage>
</organism>
<evidence type="ECO:0000256" key="6">
    <source>
        <dbReference type="ARBA" id="ARBA00022960"/>
    </source>
</evidence>
<feature type="chain" id="PRO_5011434308" evidence="11">
    <location>
        <begin position="22"/>
        <end position="325"/>
    </location>
</feature>